<comment type="caution">
    <text evidence="2">The sequence shown here is derived from an EMBL/GenBank/DDBJ whole genome shotgun (WGS) entry which is preliminary data.</text>
</comment>
<organism evidence="2 3">
    <name type="scientific">Streptomyces thermolineatus</name>
    <dbReference type="NCBI Taxonomy" id="44033"/>
    <lineage>
        <taxon>Bacteria</taxon>
        <taxon>Bacillati</taxon>
        <taxon>Actinomycetota</taxon>
        <taxon>Actinomycetes</taxon>
        <taxon>Kitasatosporales</taxon>
        <taxon>Streptomycetaceae</taxon>
        <taxon>Streptomyces</taxon>
    </lineage>
</organism>
<protein>
    <submittedName>
        <fullName evidence="2">Uncharacterized protein</fullName>
    </submittedName>
</protein>
<reference evidence="3" key="1">
    <citation type="journal article" date="2019" name="Int. J. Syst. Evol. Microbiol.">
        <title>The Global Catalogue of Microorganisms (GCM) 10K type strain sequencing project: providing services to taxonomists for standard genome sequencing and annotation.</title>
        <authorList>
            <consortium name="The Broad Institute Genomics Platform"/>
            <consortium name="The Broad Institute Genome Sequencing Center for Infectious Disease"/>
            <person name="Wu L."/>
            <person name="Ma J."/>
        </authorList>
    </citation>
    <scope>NUCLEOTIDE SEQUENCE [LARGE SCALE GENOMIC DNA]</scope>
    <source>
        <strain evidence="3">JCM 6307</strain>
    </source>
</reference>
<accession>A0ABP5YUY7</accession>
<feature type="region of interest" description="Disordered" evidence="1">
    <location>
        <begin position="84"/>
        <end position="118"/>
    </location>
</feature>
<evidence type="ECO:0000313" key="2">
    <source>
        <dbReference type="EMBL" id="GAA2484230.1"/>
    </source>
</evidence>
<dbReference type="EMBL" id="BAAATA010000009">
    <property type="protein sequence ID" value="GAA2484230.1"/>
    <property type="molecule type" value="Genomic_DNA"/>
</dbReference>
<evidence type="ECO:0000256" key="1">
    <source>
        <dbReference type="SAM" id="MobiDB-lite"/>
    </source>
</evidence>
<evidence type="ECO:0000313" key="3">
    <source>
        <dbReference type="Proteomes" id="UP001501358"/>
    </source>
</evidence>
<dbReference type="Proteomes" id="UP001501358">
    <property type="component" value="Unassembled WGS sequence"/>
</dbReference>
<feature type="compositionally biased region" description="Basic residues" evidence="1">
    <location>
        <begin position="103"/>
        <end position="118"/>
    </location>
</feature>
<keyword evidence="3" id="KW-1185">Reference proteome</keyword>
<gene>
    <name evidence="2" type="ORF">GCM10010406_20630</name>
</gene>
<proteinExistence type="predicted"/>
<sequence>MHDRMVIPGIAEFARGGLPAPAQADDRNPWVDGICWLYCGQRWTRVLWIGPASVAGMQAPMFACSPCIAELHDRVWRSVRLSDAGAGSGSYQNCVGEDDHSRPRGGRHRANRSRFLRS</sequence>
<name>A0ABP5YUY7_9ACTN</name>